<keyword evidence="4" id="KW-1185">Reference proteome</keyword>
<organism evidence="3 4">
    <name type="scientific">Povalibacter uvarum</name>
    <dbReference type="NCBI Taxonomy" id="732238"/>
    <lineage>
        <taxon>Bacteria</taxon>
        <taxon>Pseudomonadati</taxon>
        <taxon>Pseudomonadota</taxon>
        <taxon>Gammaproteobacteria</taxon>
        <taxon>Steroidobacterales</taxon>
        <taxon>Steroidobacteraceae</taxon>
        <taxon>Povalibacter</taxon>
    </lineage>
</organism>
<dbReference type="InterPro" id="IPR051781">
    <property type="entry name" value="Metallo-dep_Hydrolase"/>
</dbReference>
<evidence type="ECO:0000313" key="3">
    <source>
        <dbReference type="EMBL" id="MBB6096355.1"/>
    </source>
</evidence>
<comment type="caution">
    <text evidence="3">The sequence shown here is derived from an EMBL/GenBank/DDBJ whole genome shotgun (WGS) entry which is preliminary data.</text>
</comment>
<reference evidence="3 4" key="1">
    <citation type="submission" date="2020-08" db="EMBL/GenBank/DDBJ databases">
        <title>Genomic Encyclopedia of Type Strains, Phase IV (KMG-IV): sequencing the most valuable type-strain genomes for metagenomic binning, comparative biology and taxonomic classification.</title>
        <authorList>
            <person name="Goeker M."/>
        </authorList>
    </citation>
    <scope>NUCLEOTIDE SEQUENCE [LARGE SCALE GENOMIC DNA]</scope>
    <source>
        <strain evidence="3 4">DSM 26723</strain>
    </source>
</reference>
<protein>
    <submittedName>
        <fullName evidence="3">Imidazolonepropionase-like amidohydrolase</fullName>
    </submittedName>
</protein>
<feature type="domain" description="Amidohydrolase-related" evidence="2">
    <location>
        <begin position="85"/>
        <end position="428"/>
    </location>
</feature>
<evidence type="ECO:0000259" key="2">
    <source>
        <dbReference type="Pfam" id="PF01979"/>
    </source>
</evidence>
<dbReference type="Pfam" id="PF01979">
    <property type="entry name" value="Amidohydro_1"/>
    <property type="match status" value="1"/>
</dbReference>
<dbReference type="PANTHER" id="PTHR43135">
    <property type="entry name" value="ALPHA-D-RIBOSE 1-METHYLPHOSPHONATE 5-TRIPHOSPHATE DIPHOSPHATASE"/>
    <property type="match status" value="1"/>
</dbReference>
<dbReference type="EMBL" id="JACHHZ010000007">
    <property type="protein sequence ID" value="MBB6096355.1"/>
    <property type="molecule type" value="Genomic_DNA"/>
</dbReference>
<dbReference type="SUPFAM" id="SSF51338">
    <property type="entry name" value="Composite domain of metallo-dependent hydrolases"/>
    <property type="match status" value="1"/>
</dbReference>
<proteinExistence type="predicted"/>
<dbReference type="AlphaFoldDB" id="A0A841HX46"/>
<dbReference type="InterPro" id="IPR006680">
    <property type="entry name" value="Amidohydro-rel"/>
</dbReference>
<name>A0A841HX46_9GAMM</name>
<dbReference type="InterPro" id="IPR057744">
    <property type="entry name" value="OTAase-like"/>
</dbReference>
<accession>A0A841HX46</accession>
<evidence type="ECO:0000256" key="1">
    <source>
        <dbReference type="SAM" id="SignalP"/>
    </source>
</evidence>
<dbReference type="Proteomes" id="UP000588068">
    <property type="component" value="Unassembled WGS sequence"/>
</dbReference>
<dbReference type="RefSeq" id="WP_184335739.1">
    <property type="nucleotide sequence ID" value="NZ_JACHHZ010000007.1"/>
</dbReference>
<dbReference type="PANTHER" id="PTHR43135:SF3">
    <property type="entry name" value="ALPHA-D-RIBOSE 1-METHYLPHOSPHONATE 5-TRIPHOSPHATE DIPHOSPHATASE"/>
    <property type="match status" value="1"/>
</dbReference>
<gene>
    <name evidence="3" type="ORF">HNQ60_005277</name>
</gene>
<feature type="signal peptide" evidence="1">
    <location>
        <begin position="1"/>
        <end position="25"/>
    </location>
</feature>
<dbReference type="InterPro" id="IPR032466">
    <property type="entry name" value="Metal_Hydrolase"/>
</dbReference>
<evidence type="ECO:0000313" key="4">
    <source>
        <dbReference type="Proteomes" id="UP000588068"/>
    </source>
</evidence>
<keyword evidence="1" id="KW-0732">Signal</keyword>
<sequence length="433" mass="45180">MRSLTINTVCLAGLLTTASVAGVQAAESADRVQVIRAGRLVDVAAGRVLENQVVVIRGERIESVGPAASASIPAGAEVIDLSSSTVLPGIIDTHTHLMGDPTLPPYYGYGLSVPRMALKGAANAKVTLLAGVTTVRDVGSDGYSDVALRDAINDGDVPGPRVLASGPALGITGGHCDSNMLAPEFKYEAEGVANGADAVRTAVRRNVKYGSDVIKYCGTGGVFSKGTKVGQQQYTAEEVAALIDEAHMHGRKVAVHAHGADGIKVAIRAGVDTVEHASLIDDEGIALAKKNGTFLSMDIYNTEYTQAEGPKRGELEEFLRKDREVAQIQRDNFQKAVKAGVKMTFGTDSGVYTHGDNAKQFAVMVKYGMTSMQALQAATVVGADAVGLKGQIGAIAAGHYADIIAVSGNPLTDIHAMETMQFVMKGGQVYLGP</sequence>
<dbReference type="Gene3D" id="3.20.20.140">
    <property type="entry name" value="Metal-dependent hydrolases"/>
    <property type="match status" value="1"/>
</dbReference>
<dbReference type="InterPro" id="IPR011059">
    <property type="entry name" value="Metal-dep_hydrolase_composite"/>
</dbReference>
<dbReference type="Gene3D" id="2.30.40.10">
    <property type="entry name" value="Urease, subunit C, domain 1"/>
    <property type="match status" value="1"/>
</dbReference>
<dbReference type="CDD" id="cd01299">
    <property type="entry name" value="Met_dep_hydrolase_A"/>
    <property type="match status" value="1"/>
</dbReference>
<dbReference type="SUPFAM" id="SSF51556">
    <property type="entry name" value="Metallo-dependent hydrolases"/>
    <property type="match status" value="1"/>
</dbReference>
<keyword evidence="3" id="KW-0378">Hydrolase</keyword>
<dbReference type="GO" id="GO:0016810">
    <property type="term" value="F:hydrolase activity, acting on carbon-nitrogen (but not peptide) bonds"/>
    <property type="evidence" value="ECO:0007669"/>
    <property type="project" value="InterPro"/>
</dbReference>
<feature type="chain" id="PRO_5032737983" evidence="1">
    <location>
        <begin position="26"/>
        <end position="433"/>
    </location>
</feature>